<sequence length="13" mass="1557">MHNEFCLESKSTM</sequence>
<comment type="caution">
    <text evidence="1">The sequence shown here is derived from an EMBL/GenBank/DDBJ whole genome shotgun (WGS) entry which is preliminary data.</text>
</comment>
<organism evidence="1 2">
    <name type="scientific">Quercus suber</name>
    <name type="common">Cork oak</name>
    <dbReference type="NCBI Taxonomy" id="58331"/>
    <lineage>
        <taxon>Eukaryota</taxon>
        <taxon>Viridiplantae</taxon>
        <taxon>Streptophyta</taxon>
        <taxon>Embryophyta</taxon>
        <taxon>Tracheophyta</taxon>
        <taxon>Spermatophyta</taxon>
        <taxon>Magnoliopsida</taxon>
        <taxon>eudicotyledons</taxon>
        <taxon>Gunneridae</taxon>
        <taxon>Pentapetalae</taxon>
        <taxon>rosids</taxon>
        <taxon>fabids</taxon>
        <taxon>Fagales</taxon>
        <taxon>Fagaceae</taxon>
        <taxon>Quercus</taxon>
    </lineage>
</organism>
<name>A0AAW0IGY6_QUESU</name>
<reference evidence="1 2" key="1">
    <citation type="journal article" date="2018" name="Sci. Data">
        <title>The draft genome sequence of cork oak.</title>
        <authorList>
            <person name="Ramos A.M."/>
            <person name="Usie A."/>
            <person name="Barbosa P."/>
            <person name="Barros P.M."/>
            <person name="Capote T."/>
            <person name="Chaves I."/>
            <person name="Simoes F."/>
            <person name="Abreu I."/>
            <person name="Carrasquinho I."/>
            <person name="Faro C."/>
            <person name="Guimaraes J.B."/>
            <person name="Mendonca D."/>
            <person name="Nobrega F."/>
            <person name="Rodrigues L."/>
            <person name="Saibo N.J.M."/>
            <person name="Varela M.C."/>
            <person name="Egas C."/>
            <person name="Matos J."/>
            <person name="Miguel C.M."/>
            <person name="Oliveira M.M."/>
            <person name="Ricardo C.P."/>
            <person name="Goncalves S."/>
        </authorList>
    </citation>
    <scope>NUCLEOTIDE SEQUENCE [LARGE SCALE GENOMIC DNA]</scope>
    <source>
        <strain evidence="2">cv. HL8</strain>
    </source>
</reference>
<proteinExistence type="predicted"/>
<keyword evidence="2" id="KW-1185">Reference proteome</keyword>
<accession>A0AAW0IGY6</accession>
<protein>
    <submittedName>
        <fullName evidence="1">Uncharacterized protein</fullName>
    </submittedName>
</protein>
<evidence type="ECO:0000313" key="1">
    <source>
        <dbReference type="EMBL" id="KAK7813446.1"/>
    </source>
</evidence>
<dbReference type="Proteomes" id="UP000237347">
    <property type="component" value="Unassembled WGS sequence"/>
</dbReference>
<gene>
    <name evidence="1" type="ORF">CFP56_005170</name>
</gene>
<evidence type="ECO:0000313" key="2">
    <source>
        <dbReference type="Proteomes" id="UP000237347"/>
    </source>
</evidence>
<dbReference type="EMBL" id="PKMF04001247">
    <property type="protein sequence ID" value="KAK7813446.1"/>
    <property type="molecule type" value="Genomic_DNA"/>
</dbReference>